<feature type="transmembrane region" description="Helical" evidence="2">
    <location>
        <begin position="12"/>
        <end position="27"/>
    </location>
</feature>
<dbReference type="InterPro" id="IPR011990">
    <property type="entry name" value="TPR-like_helical_dom_sf"/>
</dbReference>
<dbReference type="RefSeq" id="WP_289409556.1">
    <property type="nucleotide sequence ID" value="NZ_JAUCDY010000001.1"/>
</dbReference>
<feature type="transmembrane region" description="Helical" evidence="2">
    <location>
        <begin position="309"/>
        <end position="337"/>
    </location>
</feature>
<feature type="repeat" description="TPR" evidence="1">
    <location>
        <begin position="399"/>
        <end position="432"/>
    </location>
</feature>
<dbReference type="InterPro" id="IPR036465">
    <property type="entry name" value="vWFA_dom_sf"/>
</dbReference>
<keyword evidence="2" id="KW-1133">Transmembrane helix</keyword>
<dbReference type="InterPro" id="IPR050768">
    <property type="entry name" value="UPF0353/GerABKA_families"/>
</dbReference>
<dbReference type="PANTHER" id="PTHR22550">
    <property type="entry name" value="SPORE GERMINATION PROTEIN"/>
    <property type="match status" value="1"/>
</dbReference>
<comment type="caution">
    <text evidence="4">The sequence shown here is derived from an EMBL/GenBank/DDBJ whole genome shotgun (WGS) entry which is preliminary data.</text>
</comment>
<name>A0ABT7SL61_9GAMM</name>
<evidence type="ECO:0000256" key="2">
    <source>
        <dbReference type="SAM" id="Phobius"/>
    </source>
</evidence>
<evidence type="ECO:0000313" key="5">
    <source>
        <dbReference type="Proteomes" id="UP001241056"/>
    </source>
</evidence>
<proteinExistence type="predicted"/>
<dbReference type="Pfam" id="PF13519">
    <property type="entry name" value="VWA_2"/>
    <property type="match status" value="1"/>
</dbReference>
<dbReference type="InterPro" id="IPR002035">
    <property type="entry name" value="VWF_A"/>
</dbReference>
<dbReference type="PANTHER" id="PTHR22550:SF14">
    <property type="entry name" value="VWFA DOMAIN-CONTAINING PROTEIN"/>
    <property type="match status" value="1"/>
</dbReference>
<reference evidence="4 5" key="1">
    <citation type="submission" date="2023-06" db="EMBL/GenBank/DDBJ databases">
        <title>Thiopseudomonas sp. CY1220 draft genome sequence.</title>
        <authorList>
            <person name="Zhao G."/>
            <person name="An M."/>
        </authorList>
    </citation>
    <scope>NUCLEOTIDE SEQUENCE [LARGE SCALE GENOMIC DNA]</scope>
    <source>
        <strain evidence="4 5">CY1220</strain>
    </source>
</reference>
<keyword evidence="5" id="KW-1185">Reference proteome</keyword>
<dbReference type="SMART" id="SM00028">
    <property type="entry name" value="TPR"/>
    <property type="match status" value="1"/>
</dbReference>
<dbReference type="Pfam" id="PF00515">
    <property type="entry name" value="TPR_1"/>
    <property type="match status" value="1"/>
</dbReference>
<dbReference type="Gene3D" id="1.25.40.10">
    <property type="entry name" value="Tetratricopeptide repeat domain"/>
    <property type="match status" value="1"/>
</dbReference>
<organism evidence="4 5">
    <name type="scientific">Thiopseudomonas acetoxidans</name>
    <dbReference type="NCBI Taxonomy" id="3041622"/>
    <lineage>
        <taxon>Bacteria</taxon>
        <taxon>Pseudomonadati</taxon>
        <taxon>Pseudomonadota</taxon>
        <taxon>Gammaproteobacteria</taxon>
        <taxon>Pseudomonadales</taxon>
        <taxon>Pseudomonadaceae</taxon>
        <taxon>Thiopseudomonas</taxon>
    </lineage>
</organism>
<keyword evidence="2" id="KW-0812">Transmembrane</keyword>
<dbReference type="Gene3D" id="3.40.50.410">
    <property type="entry name" value="von Willebrand factor, type A domain"/>
    <property type="match status" value="1"/>
</dbReference>
<dbReference type="InterPro" id="IPR019734">
    <property type="entry name" value="TPR_rpt"/>
</dbReference>
<dbReference type="Proteomes" id="UP001241056">
    <property type="component" value="Unassembled WGS sequence"/>
</dbReference>
<keyword evidence="2" id="KW-0472">Membrane</keyword>
<evidence type="ECO:0000259" key="3">
    <source>
        <dbReference type="Pfam" id="PF13519"/>
    </source>
</evidence>
<dbReference type="PROSITE" id="PS50293">
    <property type="entry name" value="TPR_REGION"/>
    <property type="match status" value="1"/>
</dbReference>
<dbReference type="SUPFAM" id="SSF53300">
    <property type="entry name" value="vWA-like"/>
    <property type="match status" value="1"/>
</dbReference>
<evidence type="ECO:0000313" key="4">
    <source>
        <dbReference type="EMBL" id="MDM7856928.1"/>
    </source>
</evidence>
<dbReference type="SUPFAM" id="SSF48452">
    <property type="entry name" value="TPR-like"/>
    <property type="match status" value="1"/>
</dbReference>
<evidence type="ECO:0000256" key="1">
    <source>
        <dbReference type="PROSITE-ProRule" id="PRU00339"/>
    </source>
</evidence>
<keyword evidence="1" id="KW-0802">TPR repeat</keyword>
<accession>A0ABT7SL61</accession>
<feature type="domain" description="VWFA" evidence="3">
    <location>
        <begin position="108"/>
        <end position="201"/>
    </location>
</feature>
<protein>
    <submittedName>
        <fullName evidence="4">Tetratricopeptide repeat protein</fullName>
    </submittedName>
</protein>
<sequence>MDKLWPVFNQPYALLLIPALWLLMYLVQRSSRRVQQWEQILPQAFHSVLLSQVKHNSRRWPTLLLGLASLCLGLALSQPHWNVQHEQISGTQIEPLVLVIQLTPDSLATDIAPSRLQRIQHKAMQLISQHKQANLAIVVYAGSAHTLVPLSSDKQAIENLLFALSPSLMPVAGNNAGLAIERAIQLLEQSGQGQGQILLFSYGLNTTEQQDISRLMRDSTYQLSILGVGTTQGAPITDEQTGRLLTDNQGNVLISQLDELVLKKFSQKSGFRYARLTHDSQDTEHLKLTANNHRLPTNSNTATQDNQGFWFVLPLILLLAPLARRGWLLSLLCFYLVMPQPSYAWQLAFSTTHNPLEQILLDPRQALNELDDPMWLGIAAYHMQDYPLAIEYFNQLNDAMAHYNKANAYMQLGKYEHAILAYEHALSLEPELSPAQHNLRLAQALFAGQTTEHEEETEPEPQTEEQQRLTISAQLGLAEQASISDVSEQAHVTDSIDIETWLNQIPDNPSELLRRKFWHEQYGTGSP</sequence>
<gene>
    <name evidence="4" type="ORF">QEZ41_01340</name>
</gene>
<dbReference type="EMBL" id="JAUCDY010000001">
    <property type="protein sequence ID" value="MDM7856928.1"/>
    <property type="molecule type" value="Genomic_DNA"/>
</dbReference>
<dbReference type="PROSITE" id="PS50005">
    <property type="entry name" value="TPR"/>
    <property type="match status" value="1"/>
</dbReference>